<dbReference type="InterPro" id="IPR051534">
    <property type="entry name" value="CBASS_pafABC_assoc_protein"/>
</dbReference>
<reference evidence="3 4" key="1">
    <citation type="submission" date="2023-12" db="EMBL/GenBank/DDBJ databases">
        <title>Genomic sequences of Capnocytophaga and Parvimonas strains.</title>
        <authorList>
            <person name="Watt R.M."/>
            <person name="Wang M."/>
            <person name="Yang T."/>
            <person name="Tong W.M."/>
        </authorList>
    </citation>
    <scope>NUCLEOTIDE SEQUENCE [LARGE SCALE GENOMIC DNA]</scope>
    <source>
        <strain evidence="3 4">CCUG 13096</strain>
    </source>
</reference>
<sequence length="337" mass="39587">MATNKNALIRYKTIDKCLRNTSRFWTIDDLIDACTEALTEYEGKENVVSKRTVQLDIQNMRSDKIGYNAPIEVFDNKYYRYADPEYSITKTEIPYEDIKKMREAVDFLKEFKDFSFFRHMSGIVHRLEDSIILSAAKRPAIHMDKNENLKGLEYVDPIYQAIIHKQALAISYKSFRARQAHVLEVHPQFLKEYNNRWFLIAFYKSDLLTLALDRMESVNILSIPYVDKKIDPNEYFKDIIGVTLSRGNPIEEVVFWVDNNNANYVITKPFHHTQEIVEEREDGIVFRIRVRHNYELERLILGFGASIIVLAPSRLRRNISSLLKKAVANYTEEKLKE</sequence>
<accession>A0ABU5ZE15</accession>
<dbReference type="PANTHER" id="PTHR34580">
    <property type="match status" value="1"/>
</dbReference>
<dbReference type="Proteomes" id="UP001311730">
    <property type="component" value="Unassembled WGS sequence"/>
</dbReference>
<feature type="domain" description="WYL" evidence="1">
    <location>
        <begin position="153"/>
        <end position="219"/>
    </location>
</feature>
<name>A0ABU5ZE15_9FLAO</name>
<dbReference type="InterPro" id="IPR057727">
    <property type="entry name" value="WCX_dom"/>
</dbReference>
<proteinExistence type="predicted"/>
<dbReference type="Pfam" id="PF13280">
    <property type="entry name" value="WYL"/>
    <property type="match status" value="1"/>
</dbReference>
<evidence type="ECO:0000259" key="1">
    <source>
        <dbReference type="Pfam" id="PF13280"/>
    </source>
</evidence>
<evidence type="ECO:0000313" key="3">
    <source>
        <dbReference type="EMBL" id="MEB3076387.1"/>
    </source>
</evidence>
<dbReference type="Pfam" id="PF25583">
    <property type="entry name" value="WCX"/>
    <property type="match status" value="1"/>
</dbReference>
<evidence type="ECO:0000313" key="4">
    <source>
        <dbReference type="Proteomes" id="UP001311730"/>
    </source>
</evidence>
<gene>
    <name evidence="3" type="ORF">VJJ08_13930</name>
</gene>
<protein>
    <submittedName>
        <fullName evidence="3">WYL domain-containing protein</fullName>
    </submittedName>
</protein>
<dbReference type="PANTHER" id="PTHR34580:SF9">
    <property type="entry name" value="SLL5097 PROTEIN"/>
    <property type="match status" value="1"/>
</dbReference>
<dbReference type="InterPro" id="IPR026881">
    <property type="entry name" value="WYL_dom"/>
</dbReference>
<dbReference type="RefSeq" id="WP_314996083.1">
    <property type="nucleotide sequence ID" value="NZ_JAYKBW010000020.1"/>
</dbReference>
<keyword evidence="4" id="KW-1185">Reference proteome</keyword>
<dbReference type="PROSITE" id="PS52050">
    <property type="entry name" value="WYL"/>
    <property type="match status" value="1"/>
</dbReference>
<comment type="caution">
    <text evidence="3">The sequence shown here is derived from an EMBL/GenBank/DDBJ whole genome shotgun (WGS) entry which is preliminary data.</text>
</comment>
<feature type="domain" description="WCX" evidence="2">
    <location>
        <begin position="251"/>
        <end position="326"/>
    </location>
</feature>
<organism evidence="3 4">
    <name type="scientific">Capnocytophaga gingivalis</name>
    <dbReference type="NCBI Taxonomy" id="1017"/>
    <lineage>
        <taxon>Bacteria</taxon>
        <taxon>Pseudomonadati</taxon>
        <taxon>Bacteroidota</taxon>
        <taxon>Flavobacteriia</taxon>
        <taxon>Flavobacteriales</taxon>
        <taxon>Flavobacteriaceae</taxon>
        <taxon>Capnocytophaga</taxon>
    </lineage>
</organism>
<dbReference type="EMBL" id="JAYKBW010000020">
    <property type="protein sequence ID" value="MEB3076387.1"/>
    <property type="molecule type" value="Genomic_DNA"/>
</dbReference>
<evidence type="ECO:0000259" key="2">
    <source>
        <dbReference type="Pfam" id="PF25583"/>
    </source>
</evidence>